<sequence length="225" mass="23775">MMALPSKQAIEFIIFDCDGVLVDSEPISNRVFCEALNKAGVAITLAELFEHYVGLSLEQGLAIINQKYGVLLGPDFLTEYKTARDAALALEIKAITGVEALIRHLTLPFCVASNSEAGKVEKMLGLTGLLPYFAGRIFSAADLGKPKPAPDIYLKIAAEFDVNPAACLVIEDTATGVRAGAAAGMQVIGYSATTSEQALIAAGAVQVFKAMSEIQKVILKGSTHV</sequence>
<keyword evidence="6" id="KW-1185">Reference proteome</keyword>
<dbReference type="GO" id="GO:0016787">
    <property type="term" value="F:hydrolase activity"/>
    <property type="evidence" value="ECO:0007669"/>
    <property type="project" value="UniProtKB-KW"/>
</dbReference>
<dbReference type="SFLD" id="SFLDG01135">
    <property type="entry name" value="C1.5.6:_HAD__Beta-PGM__Phospha"/>
    <property type="match status" value="1"/>
</dbReference>
<dbReference type="InterPro" id="IPR006439">
    <property type="entry name" value="HAD-SF_hydro_IA"/>
</dbReference>
<evidence type="ECO:0000313" key="6">
    <source>
        <dbReference type="Proteomes" id="UP001597206"/>
    </source>
</evidence>
<dbReference type="InterPro" id="IPR051600">
    <property type="entry name" value="Beta-PGM-like"/>
</dbReference>
<dbReference type="Gene3D" id="3.40.50.1000">
    <property type="entry name" value="HAD superfamily/HAD-like"/>
    <property type="match status" value="1"/>
</dbReference>
<dbReference type="Gene3D" id="1.10.150.240">
    <property type="entry name" value="Putative phosphatase, domain 2"/>
    <property type="match status" value="1"/>
</dbReference>
<keyword evidence="3" id="KW-0479">Metal-binding</keyword>
<gene>
    <name evidence="5" type="ORF">ACFQ2T_02875</name>
</gene>
<comment type="cofactor">
    <cofactor evidence="1">
        <name>Mg(2+)</name>
        <dbReference type="ChEBI" id="CHEBI:18420"/>
    </cofactor>
</comment>
<proteinExistence type="inferred from homology"/>
<dbReference type="PANTHER" id="PTHR46193">
    <property type="entry name" value="6-PHOSPHOGLUCONATE PHOSPHATASE"/>
    <property type="match status" value="1"/>
</dbReference>
<dbReference type="SFLD" id="SFLDG01129">
    <property type="entry name" value="C1.5:_HAD__Beta-PGM__Phosphata"/>
    <property type="match status" value="1"/>
</dbReference>
<evidence type="ECO:0000256" key="3">
    <source>
        <dbReference type="ARBA" id="ARBA00022723"/>
    </source>
</evidence>
<dbReference type="SFLD" id="SFLDS00003">
    <property type="entry name" value="Haloacid_Dehalogenase"/>
    <property type="match status" value="1"/>
</dbReference>
<dbReference type="Pfam" id="PF00702">
    <property type="entry name" value="Hydrolase"/>
    <property type="match status" value="1"/>
</dbReference>
<dbReference type="InterPro" id="IPR036412">
    <property type="entry name" value="HAD-like_sf"/>
</dbReference>
<dbReference type="SUPFAM" id="SSF56784">
    <property type="entry name" value="HAD-like"/>
    <property type="match status" value="1"/>
</dbReference>
<dbReference type="RefSeq" id="WP_379030233.1">
    <property type="nucleotide sequence ID" value="NZ_JBHTLN010000001.1"/>
</dbReference>
<evidence type="ECO:0000256" key="2">
    <source>
        <dbReference type="ARBA" id="ARBA00006171"/>
    </source>
</evidence>
<comment type="caution">
    <text evidence="5">The sequence shown here is derived from an EMBL/GenBank/DDBJ whole genome shotgun (WGS) entry which is preliminary data.</text>
</comment>
<comment type="similarity">
    <text evidence="2">Belongs to the HAD-like hydrolase superfamily. CbbY/CbbZ/Gph/YieH family.</text>
</comment>
<protein>
    <submittedName>
        <fullName evidence="5">HAD family hydrolase</fullName>
    </submittedName>
</protein>
<accession>A0ABW3P8C3</accession>
<dbReference type="NCBIfam" id="TIGR01509">
    <property type="entry name" value="HAD-SF-IA-v3"/>
    <property type="match status" value="1"/>
</dbReference>
<dbReference type="InterPro" id="IPR023214">
    <property type="entry name" value="HAD_sf"/>
</dbReference>
<dbReference type="PANTHER" id="PTHR46193:SF10">
    <property type="entry name" value="6-PHOSPHOGLUCONATE PHOSPHATASE"/>
    <property type="match status" value="1"/>
</dbReference>
<evidence type="ECO:0000256" key="1">
    <source>
        <dbReference type="ARBA" id="ARBA00001946"/>
    </source>
</evidence>
<dbReference type="EMBL" id="JBHTLN010000001">
    <property type="protein sequence ID" value="MFD1121433.1"/>
    <property type="molecule type" value="Genomic_DNA"/>
</dbReference>
<keyword evidence="4" id="KW-0460">Magnesium</keyword>
<reference evidence="6" key="1">
    <citation type="journal article" date="2019" name="Int. J. Syst. Evol. Microbiol.">
        <title>The Global Catalogue of Microorganisms (GCM) 10K type strain sequencing project: providing services to taxonomists for standard genome sequencing and annotation.</title>
        <authorList>
            <consortium name="The Broad Institute Genomics Platform"/>
            <consortium name="The Broad Institute Genome Sequencing Center for Infectious Disease"/>
            <person name="Wu L."/>
            <person name="Ma J."/>
        </authorList>
    </citation>
    <scope>NUCLEOTIDE SEQUENCE [LARGE SCALE GENOMIC DNA]</scope>
    <source>
        <strain evidence="6">CCUG 58411</strain>
    </source>
</reference>
<dbReference type="InterPro" id="IPR023198">
    <property type="entry name" value="PGP-like_dom2"/>
</dbReference>
<keyword evidence="5" id="KW-0378">Hydrolase</keyword>
<evidence type="ECO:0000313" key="5">
    <source>
        <dbReference type="EMBL" id="MFD1121433.1"/>
    </source>
</evidence>
<dbReference type="Proteomes" id="UP001597206">
    <property type="component" value="Unassembled WGS sequence"/>
</dbReference>
<organism evidence="5 6">
    <name type="scientific">Methylophilus flavus</name>
    <dbReference type="NCBI Taxonomy" id="640084"/>
    <lineage>
        <taxon>Bacteria</taxon>
        <taxon>Pseudomonadati</taxon>
        <taxon>Pseudomonadota</taxon>
        <taxon>Betaproteobacteria</taxon>
        <taxon>Nitrosomonadales</taxon>
        <taxon>Methylophilaceae</taxon>
        <taxon>Methylophilus</taxon>
    </lineage>
</organism>
<evidence type="ECO:0000256" key="4">
    <source>
        <dbReference type="ARBA" id="ARBA00022842"/>
    </source>
</evidence>
<dbReference type="CDD" id="cd07526">
    <property type="entry name" value="HAD_BPGM_like"/>
    <property type="match status" value="1"/>
</dbReference>
<name>A0ABW3P8C3_9PROT</name>